<dbReference type="PANTHER" id="PTHR43477">
    <property type="entry name" value="DIHYDROANTICAPSIN 7-DEHYDROGENASE"/>
    <property type="match status" value="1"/>
</dbReference>
<protein>
    <submittedName>
        <fullName evidence="4">Uncharacterized protein</fullName>
    </submittedName>
</protein>
<dbReference type="GO" id="GO:0016491">
    <property type="term" value="F:oxidoreductase activity"/>
    <property type="evidence" value="ECO:0007669"/>
    <property type="project" value="UniProtKB-KW"/>
</dbReference>
<dbReference type="PRINTS" id="PR00081">
    <property type="entry name" value="GDHRDH"/>
</dbReference>
<dbReference type="InterPro" id="IPR051122">
    <property type="entry name" value="SDR_DHRS6-like"/>
</dbReference>
<dbReference type="SUPFAM" id="SSF51735">
    <property type="entry name" value="NAD(P)-binding Rossmann-fold domains"/>
    <property type="match status" value="1"/>
</dbReference>
<evidence type="ECO:0000256" key="3">
    <source>
        <dbReference type="ARBA" id="ARBA00023002"/>
    </source>
</evidence>
<proteinExistence type="inferred from homology"/>
<evidence type="ECO:0000256" key="2">
    <source>
        <dbReference type="ARBA" id="ARBA00022857"/>
    </source>
</evidence>
<dbReference type="CDD" id="cd05233">
    <property type="entry name" value="SDR_c"/>
    <property type="match status" value="1"/>
</dbReference>
<evidence type="ECO:0000256" key="1">
    <source>
        <dbReference type="ARBA" id="ARBA00006484"/>
    </source>
</evidence>
<dbReference type="Proteomes" id="UP000754883">
    <property type="component" value="Unassembled WGS sequence"/>
</dbReference>
<dbReference type="PANTHER" id="PTHR43477:SF1">
    <property type="entry name" value="DIHYDROANTICAPSIN 7-DEHYDROGENASE"/>
    <property type="match status" value="1"/>
</dbReference>
<comment type="similarity">
    <text evidence="1">Belongs to the short-chain dehydrogenases/reductases (SDR) family.</text>
</comment>
<gene>
    <name evidence="4" type="ORF">CBYS24578_00013645</name>
</gene>
<keyword evidence="2" id="KW-0521">NADP</keyword>
<dbReference type="InterPro" id="IPR057571">
    <property type="entry name" value="SDR_PhqE-like"/>
</dbReference>
<dbReference type="InterPro" id="IPR002347">
    <property type="entry name" value="SDR_fam"/>
</dbReference>
<sequence length="272" mass="28912">MSPPSAFKYLNKLQGQRVLVLGGSSGIGFAVAEAAVEHGANVIISSSNPAKVQSAVERLQKHAQATQNAADSIRGKACDVANADTLERNLIELLDFSTTEGKLDHVVYTAGNGISMPILASTSLDGINAATIVRHHAPTLLAKHLPNYVTKSTNSSFTLTSGSYSRRPGQNWSIIAGIGAAVEGLARGFAVDIKPIRVNAVRLGIVTTEFFEHIPEEHRQVFIEASARDNLMGKLGKPEEVAEAYLYSLKDTFATGSIITTNGGQLIGRSDE</sequence>
<evidence type="ECO:0000313" key="5">
    <source>
        <dbReference type="Proteomes" id="UP000754883"/>
    </source>
</evidence>
<dbReference type="EMBL" id="CABFNO020001407">
    <property type="protein sequence ID" value="CAG9987002.1"/>
    <property type="molecule type" value="Genomic_DNA"/>
</dbReference>
<dbReference type="Pfam" id="PF23441">
    <property type="entry name" value="SDR"/>
    <property type="match status" value="1"/>
</dbReference>
<reference evidence="4" key="1">
    <citation type="submission" date="2021-10" db="EMBL/GenBank/DDBJ databases">
        <authorList>
            <person name="Piombo E."/>
        </authorList>
    </citation>
    <scope>NUCLEOTIDE SEQUENCE</scope>
</reference>
<name>A0A9N9UHP7_9HYPO</name>
<keyword evidence="3" id="KW-0560">Oxidoreductase</keyword>
<dbReference type="OrthoDB" id="294295at2759"/>
<accession>A0A9N9UHP7</accession>
<dbReference type="AlphaFoldDB" id="A0A9N9UHP7"/>
<organism evidence="4 5">
    <name type="scientific">Clonostachys byssicola</name>
    <dbReference type="NCBI Taxonomy" id="160290"/>
    <lineage>
        <taxon>Eukaryota</taxon>
        <taxon>Fungi</taxon>
        <taxon>Dikarya</taxon>
        <taxon>Ascomycota</taxon>
        <taxon>Pezizomycotina</taxon>
        <taxon>Sordariomycetes</taxon>
        <taxon>Hypocreomycetidae</taxon>
        <taxon>Hypocreales</taxon>
        <taxon>Bionectriaceae</taxon>
        <taxon>Clonostachys</taxon>
    </lineage>
</organism>
<dbReference type="Gene3D" id="3.40.50.720">
    <property type="entry name" value="NAD(P)-binding Rossmann-like Domain"/>
    <property type="match status" value="1"/>
</dbReference>
<evidence type="ECO:0000313" key="4">
    <source>
        <dbReference type="EMBL" id="CAG9987002.1"/>
    </source>
</evidence>
<keyword evidence="5" id="KW-1185">Reference proteome</keyword>
<comment type="caution">
    <text evidence="4">The sequence shown here is derived from an EMBL/GenBank/DDBJ whole genome shotgun (WGS) entry which is preliminary data.</text>
</comment>
<dbReference type="InterPro" id="IPR036291">
    <property type="entry name" value="NAD(P)-bd_dom_sf"/>
</dbReference>